<dbReference type="InterPro" id="IPR025828">
    <property type="entry name" value="Put_sensor_dom"/>
</dbReference>
<keyword evidence="4" id="KW-1185">Reference proteome</keyword>
<comment type="caution">
    <text evidence="3">The sequence shown here is derived from an EMBL/GenBank/DDBJ whole genome shotgun (WGS) entry which is preliminary data.</text>
</comment>
<dbReference type="AlphaFoldDB" id="A0A0W1R7Q7"/>
<evidence type="ECO:0000313" key="3">
    <source>
        <dbReference type="EMBL" id="KTG09369.1"/>
    </source>
</evidence>
<evidence type="ECO:0000256" key="1">
    <source>
        <dbReference type="SAM" id="Phobius"/>
    </source>
</evidence>
<dbReference type="STRING" id="1514971.AUR64_16450"/>
<feature type="transmembrane region" description="Helical" evidence="1">
    <location>
        <begin position="132"/>
        <end position="159"/>
    </location>
</feature>
<organism evidence="3 4">
    <name type="scientific">Haloprofundus marisrubri</name>
    <dbReference type="NCBI Taxonomy" id="1514971"/>
    <lineage>
        <taxon>Archaea</taxon>
        <taxon>Methanobacteriati</taxon>
        <taxon>Methanobacteriota</taxon>
        <taxon>Stenosarchaea group</taxon>
        <taxon>Halobacteria</taxon>
        <taxon>Halobacteriales</taxon>
        <taxon>Haloferacaceae</taxon>
        <taxon>Haloprofundus</taxon>
    </lineage>
</organism>
<feature type="transmembrane region" description="Helical" evidence="1">
    <location>
        <begin position="63"/>
        <end position="84"/>
    </location>
</feature>
<gene>
    <name evidence="3" type="ORF">AUR64_16450</name>
</gene>
<dbReference type="Pfam" id="PF13796">
    <property type="entry name" value="Sensor"/>
    <property type="match status" value="1"/>
</dbReference>
<dbReference type="RefSeq" id="WP_058582521.1">
    <property type="nucleotide sequence ID" value="NZ_LOPU01000029.1"/>
</dbReference>
<evidence type="ECO:0000259" key="2">
    <source>
        <dbReference type="Pfam" id="PF13796"/>
    </source>
</evidence>
<reference evidence="3 4" key="1">
    <citation type="submission" date="2015-12" db="EMBL/GenBank/DDBJ databases">
        <title>Haloprofundus marisrubri gen. nov., sp. nov., an extremely halophilic archaeon isolated from the Discovery deep brine-seawater interface in the Red Sea.</title>
        <authorList>
            <person name="Zhang G."/>
            <person name="Stingl U."/>
            <person name="Rashid M."/>
        </authorList>
    </citation>
    <scope>NUCLEOTIDE SEQUENCE [LARGE SCALE GENOMIC DNA]</scope>
    <source>
        <strain evidence="3 4">SB9</strain>
    </source>
</reference>
<proteinExistence type="predicted"/>
<evidence type="ECO:0000313" key="4">
    <source>
        <dbReference type="Proteomes" id="UP000054387"/>
    </source>
</evidence>
<dbReference type="EMBL" id="LOPU01000029">
    <property type="protein sequence ID" value="KTG09369.1"/>
    <property type="molecule type" value="Genomic_DNA"/>
</dbReference>
<name>A0A0W1R7Q7_9EURY</name>
<dbReference type="OrthoDB" id="253413at2157"/>
<keyword evidence="1" id="KW-0472">Membrane</keyword>
<keyword evidence="1" id="KW-1133">Transmembrane helix</keyword>
<keyword evidence="1" id="KW-0812">Transmembrane</keyword>
<feature type="transmembrane region" description="Helical" evidence="1">
    <location>
        <begin position="208"/>
        <end position="232"/>
    </location>
</feature>
<accession>A0A0W1R7Q7</accession>
<protein>
    <recommendedName>
        <fullName evidence="2">Putative sensor domain-containing protein</fullName>
    </recommendedName>
</protein>
<sequence>MSSKLSSPYAFGDARTLARTVFGVAFRPQTYRNLCYLTLAFPLGFCYFLLFAVGVPLGVVSTIFVVGVPILLGMLAIASGLASFERRLTTWLLDVEIPTGERETPASLVGRVRRLVTDVGTWTAVVYLGTKLVVGVVAFEVTMLFLVTAVSLLAIPFVYDQPGVYVGVVTDAPVSLHPAVYFGWDEMLIGLETVITVSTWQVDTLGEALAVAGLGVCLLVFTLHLLNALAWLSGRYTRLMLRDRHGDVASEGNAVQ</sequence>
<feature type="transmembrane region" description="Helical" evidence="1">
    <location>
        <begin position="34"/>
        <end position="57"/>
    </location>
</feature>
<dbReference type="Proteomes" id="UP000054387">
    <property type="component" value="Unassembled WGS sequence"/>
</dbReference>
<feature type="domain" description="Putative sensor" evidence="2">
    <location>
        <begin position="36"/>
        <end position="241"/>
    </location>
</feature>